<feature type="compositionally biased region" description="Basic residues" evidence="1">
    <location>
        <begin position="65"/>
        <end position="77"/>
    </location>
</feature>
<feature type="region of interest" description="Disordered" evidence="1">
    <location>
        <begin position="26"/>
        <end position="110"/>
    </location>
</feature>
<feature type="compositionally biased region" description="Basic and acidic residues" evidence="1">
    <location>
        <begin position="101"/>
        <end position="110"/>
    </location>
</feature>
<organism evidence="2 3">
    <name type="scientific">Trypanosoma vivax (strain Y486)</name>
    <dbReference type="NCBI Taxonomy" id="1055687"/>
    <lineage>
        <taxon>Eukaryota</taxon>
        <taxon>Discoba</taxon>
        <taxon>Euglenozoa</taxon>
        <taxon>Kinetoplastea</taxon>
        <taxon>Metakinetoplastina</taxon>
        <taxon>Trypanosomatida</taxon>
        <taxon>Trypanosomatidae</taxon>
        <taxon>Trypanosoma</taxon>
        <taxon>Duttonella</taxon>
    </lineage>
</organism>
<feature type="region of interest" description="Disordered" evidence="1">
    <location>
        <begin position="1"/>
        <end position="20"/>
    </location>
</feature>
<accession>F9WPY2</accession>
<reference evidence="2 3" key="1">
    <citation type="journal article" date="2012" name="Proc. Natl. Acad. Sci. U.S.A.">
        <title>Antigenic diversity is generated by distinct evolutionary mechanisms in African trypanosome species.</title>
        <authorList>
            <person name="Jackson A.P."/>
            <person name="Berry A."/>
            <person name="Aslett M."/>
            <person name="Allison H.C."/>
            <person name="Burton P."/>
            <person name="Vavrova-Anderson J."/>
            <person name="Brown R."/>
            <person name="Browne H."/>
            <person name="Corton N."/>
            <person name="Hauser H."/>
            <person name="Gamble J."/>
            <person name="Gilderthorp R."/>
            <person name="Marcello L."/>
            <person name="McQuillan J."/>
            <person name="Otto T.D."/>
            <person name="Quail M.A."/>
            <person name="Sanders M.J."/>
            <person name="van Tonder A."/>
            <person name="Ginger M.L."/>
            <person name="Field M.C."/>
            <person name="Barry J.D."/>
            <person name="Hertz-Fowler C."/>
            <person name="Berriman M."/>
        </authorList>
    </citation>
    <scope>NUCLEOTIDE SEQUENCE</scope>
    <source>
        <strain evidence="2 3">Y486</strain>
    </source>
</reference>
<evidence type="ECO:0000256" key="1">
    <source>
        <dbReference type="SAM" id="MobiDB-lite"/>
    </source>
</evidence>
<proteinExistence type="predicted"/>
<dbReference type="Proteomes" id="UP000009027">
    <property type="component" value="Unassembled WGS sequence"/>
</dbReference>
<feature type="compositionally biased region" description="Basic and acidic residues" evidence="1">
    <location>
        <begin position="26"/>
        <end position="37"/>
    </location>
</feature>
<protein>
    <submittedName>
        <fullName evidence="2">Uncharacterized protein</fullName>
    </submittedName>
</protein>
<name>F9WPY2_TRYVY</name>
<dbReference type="EMBL" id="CAEX01003817">
    <property type="protein sequence ID" value="CCD19609.1"/>
    <property type="molecule type" value="Genomic_DNA"/>
</dbReference>
<evidence type="ECO:0000313" key="2">
    <source>
        <dbReference type="EMBL" id="CCD19609.1"/>
    </source>
</evidence>
<gene>
    <name evidence="2" type="ORF">TvY486_0023140</name>
</gene>
<dbReference type="VEuPathDB" id="TriTrypDB:TvY486_0023140"/>
<feature type="compositionally biased region" description="Polar residues" evidence="1">
    <location>
        <begin position="54"/>
        <end position="64"/>
    </location>
</feature>
<dbReference type="AlphaFoldDB" id="F9WPY2"/>
<evidence type="ECO:0000313" key="3">
    <source>
        <dbReference type="Proteomes" id="UP000009027"/>
    </source>
</evidence>
<keyword evidence="3" id="KW-1185">Reference proteome</keyword>
<sequence>MHASTKRTYESTHTKLTVQLFLRKETQLRATRTEHTPVQKQGGGKVGNTDHQQRTAATCSAKKNSTPRHAAHNKRGKTSIGGTDSRNAQRGRGKHHSANASRRDAKADTG</sequence>